<gene>
    <name evidence="4" type="ORF">CDCA_CDCA05G1535</name>
</gene>
<dbReference type="PANTHER" id="PTHR43908">
    <property type="entry name" value="AT29763P-RELATED"/>
    <property type="match status" value="1"/>
</dbReference>
<dbReference type="GO" id="GO:0005789">
    <property type="term" value="C:endoplasmic reticulum membrane"/>
    <property type="evidence" value="ECO:0007669"/>
    <property type="project" value="TreeGrafter"/>
</dbReference>
<feature type="region of interest" description="Disordered" evidence="1">
    <location>
        <begin position="179"/>
        <end position="203"/>
    </location>
</feature>
<protein>
    <recommendedName>
        <fullName evidence="3">J domain-containing protein</fullName>
    </recommendedName>
</protein>
<organism evidence="4 5">
    <name type="scientific">Cyanidium caldarium</name>
    <name type="common">Red alga</name>
    <dbReference type="NCBI Taxonomy" id="2771"/>
    <lineage>
        <taxon>Eukaryota</taxon>
        <taxon>Rhodophyta</taxon>
        <taxon>Bangiophyceae</taxon>
        <taxon>Cyanidiales</taxon>
        <taxon>Cyanidiaceae</taxon>
        <taxon>Cyanidium</taxon>
    </lineage>
</organism>
<keyword evidence="5" id="KW-1185">Reference proteome</keyword>
<evidence type="ECO:0000256" key="1">
    <source>
        <dbReference type="SAM" id="MobiDB-lite"/>
    </source>
</evidence>
<dbReference type="CDD" id="cd06257">
    <property type="entry name" value="DnaJ"/>
    <property type="match status" value="1"/>
</dbReference>
<dbReference type="Gene3D" id="1.10.287.110">
    <property type="entry name" value="DnaJ domain"/>
    <property type="match status" value="1"/>
</dbReference>
<dbReference type="GO" id="GO:0071218">
    <property type="term" value="P:cellular response to misfolded protein"/>
    <property type="evidence" value="ECO:0007669"/>
    <property type="project" value="TreeGrafter"/>
</dbReference>
<dbReference type="GO" id="GO:0030544">
    <property type="term" value="F:Hsp70 protein binding"/>
    <property type="evidence" value="ECO:0007669"/>
    <property type="project" value="TreeGrafter"/>
</dbReference>
<dbReference type="InterPro" id="IPR036869">
    <property type="entry name" value="J_dom_sf"/>
</dbReference>
<dbReference type="AlphaFoldDB" id="A0AAV9ITT6"/>
<name>A0AAV9ITT6_CYACA</name>
<keyword evidence="2" id="KW-1133">Transmembrane helix</keyword>
<evidence type="ECO:0000313" key="5">
    <source>
        <dbReference type="Proteomes" id="UP001301350"/>
    </source>
</evidence>
<dbReference type="PRINTS" id="PR00625">
    <property type="entry name" value="JDOMAIN"/>
</dbReference>
<dbReference type="EMBL" id="JANCYW010000005">
    <property type="protein sequence ID" value="KAK4535510.1"/>
    <property type="molecule type" value="Genomic_DNA"/>
</dbReference>
<feature type="transmembrane region" description="Helical" evidence="2">
    <location>
        <begin position="121"/>
        <end position="144"/>
    </location>
</feature>
<sequence>MADGKDAADDWRPADASTEIRRVLDESQNYYMVLHVTPVADNAEIKRNYRRLSLVLHPDRCNLPRAKEAFQEINLAHTTLTTPVKRKMYDLYLGDRLRGAAGTESYNEWEARMATGPPVRVPAWLAFILRMPVIGMIVAVLLVLLLIPLVLVMLVLMVLLALLCLPCAMIGTNRPQEEGGDEAGAVGHANAETGGQNRFSDNA</sequence>
<dbReference type="Proteomes" id="UP001301350">
    <property type="component" value="Unassembled WGS sequence"/>
</dbReference>
<evidence type="ECO:0000259" key="3">
    <source>
        <dbReference type="PROSITE" id="PS50076"/>
    </source>
</evidence>
<evidence type="ECO:0000256" key="2">
    <source>
        <dbReference type="SAM" id="Phobius"/>
    </source>
</evidence>
<reference evidence="4 5" key="1">
    <citation type="submission" date="2022-07" db="EMBL/GenBank/DDBJ databases">
        <title>Genome-wide signatures of adaptation to extreme environments.</title>
        <authorList>
            <person name="Cho C.H."/>
            <person name="Yoon H.S."/>
        </authorList>
    </citation>
    <scope>NUCLEOTIDE SEQUENCE [LARGE SCALE GENOMIC DNA]</scope>
    <source>
        <strain evidence="4 5">DBV 063 E5</strain>
    </source>
</reference>
<keyword evidence="2" id="KW-0812">Transmembrane</keyword>
<proteinExistence type="predicted"/>
<dbReference type="InterPro" id="IPR001623">
    <property type="entry name" value="DnaJ_domain"/>
</dbReference>
<dbReference type="PROSITE" id="PS50076">
    <property type="entry name" value="DNAJ_2"/>
    <property type="match status" value="1"/>
</dbReference>
<dbReference type="Pfam" id="PF00226">
    <property type="entry name" value="DnaJ"/>
    <property type="match status" value="1"/>
</dbReference>
<feature type="transmembrane region" description="Helical" evidence="2">
    <location>
        <begin position="150"/>
        <end position="170"/>
    </location>
</feature>
<evidence type="ECO:0000313" key="4">
    <source>
        <dbReference type="EMBL" id="KAK4535510.1"/>
    </source>
</evidence>
<accession>A0AAV9ITT6</accession>
<dbReference type="SMART" id="SM00271">
    <property type="entry name" value="DnaJ"/>
    <property type="match status" value="1"/>
</dbReference>
<feature type="compositionally biased region" description="Polar residues" evidence="1">
    <location>
        <begin position="193"/>
        <end position="203"/>
    </location>
</feature>
<feature type="domain" description="J" evidence="3">
    <location>
        <begin position="29"/>
        <end position="93"/>
    </location>
</feature>
<dbReference type="PANTHER" id="PTHR43908:SF3">
    <property type="entry name" value="AT29763P-RELATED"/>
    <property type="match status" value="1"/>
</dbReference>
<dbReference type="SUPFAM" id="SSF46565">
    <property type="entry name" value="Chaperone J-domain"/>
    <property type="match status" value="1"/>
</dbReference>
<dbReference type="InterPro" id="IPR051100">
    <property type="entry name" value="DnaJ_subfamily_B/C"/>
</dbReference>
<comment type="caution">
    <text evidence="4">The sequence shown here is derived from an EMBL/GenBank/DDBJ whole genome shotgun (WGS) entry which is preliminary data.</text>
</comment>
<keyword evidence="2" id="KW-0472">Membrane</keyword>